<organism evidence="7 8">
    <name type="scientific">Saccharata proteae CBS 121410</name>
    <dbReference type="NCBI Taxonomy" id="1314787"/>
    <lineage>
        <taxon>Eukaryota</taxon>
        <taxon>Fungi</taxon>
        <taxon>Dikarya</taxon>
        <taxon>Ascomycota</taxon>
        <taxon>Pezizomycotina</taxon>
        <taxon>Dothideomycetes</taxon>
        <taxon>Dothideomycetes incertae sedis</taxon>
        <taxon>Botryosphaeriales</taxon>
        <taxon>Saccharataceae</taxon>
        <taxon>Saccharata</taxon>
    </lineage>
</organism>
<feature type="transmembrane region" description="Helical" evidence="6">
    <location>
        <begin position="387"/>
        <end position="405"/>
    </location>
</feature>
<evidence type="ECO:0000256" key="4">
    <source>
        <dbReference type="ARBA" id="ARBA00022989"/>
    </source>
</evidence>
<feature type="transmembrane region" description="Helical" evidence="6">
    <location>
        <begin position="292"/>
        <end position="311"/>
    </location>
</feature>
<feature type="transmembrane region" description="Helical" evidence="6">
    <location>
        <begin position="355"/>
        <end position="375"/>
    </location>
</feature>
<keyword evidence="3 6" id="KW-0812">Transmembrane</keyword>
<dbReference type="EMBL" id="ML978714">
    <property type="protein sequence ID" value="KAF2089529.1"/>
    <property type="molecule type" value="Genomic_DNA"/>
</dbReference>
<reference evidence="7" key="1">
    <citation type="journal article" date="2020" name="Stud. Mycol.">
        <title>101 Dothideomycetes genomes: a test case for predicting lifestyles and emergence of pathogens.</title>
        <authorList>
            <person name="Haridas S."/>
            <person name="Albert R."/>
            <person name="Binder M."/>
            <person name="Bloem J."/>
            <person name="Labutti K."/>
            <person name="Salamov A."/>
            <person name="Andreopoulos B."/>
            <person name="Baker S."/>
            <person name="Barry K."/>
            <person name="Bills G."/>
            <person name="Bluhm B."/>
            <person name="Cannon C."/>
            <person name="Castanera R."/>
            <person name="Culley D."/>
            <person name="Daum C."/>
            <person name="Ezra D."/>
            <person name="Gonzalez J."/>
            <person name="Henrissat B."/>
            <person name="Kuo A."/>
            <person name="Liang C."/>
            <person name="Lipzen A."/>
            <person name="Lutzoni F."/>
            <person name="Magnuson J."/>
            <person name="Mondo S."/>
            <person name="Nolan M."/>
            <person name="Ohm R."/>
            <person name="Pangilinan J."/>
            <person name="Park H.-J."/>
            <person name="Ramirez L."/>
            <person name="Alfaro M."/>
            <person name="Sun H."/>
            <person name="Tritt A."/>
            <person name="Yoshinaga Y."/>
            <person name="Zwiers L.-H."/>
            <person name="Turgeon B."/>
            <person name="Goodwin S."/>
            <person name="Spatafora J."/>
            <person name="Crous P."/>
            <person name="Grigoriev I."/>
        </authorList>
    </citation>
    <scope>NUCLEOTIDE SEQUENCE</scope>
    <source>
        <strain evidence="7">CBS 121410</strain>
    </source>
</reference>
<feature type="transmembrane region" description="Helical" evidence="6">
    <location>
        <begin position="417"/>
        <end position="437"/>
    </location>
</feature>
<dbReference type="Pfam" id="PF07690">
    <property type="entry name" value="MFS_1"/>
    <property type="match status" value="1"/>
</dbReference>
<keyword evidence="8" id="KW-1185">Reference proteome</keyword>
<evidence type="ECO:0000256" key="2">
    <source>
        <dbReference type="ARBA" id="ARBA00022448"/>
    </source>
</evidence>
<dbReference type="Gene3D" id="1.20.1250.20">
    <property type="entry name" value="MFS general substrate transporter like domains"/>
    <property type="match status" value="2"/>
</dbReference>
<dbReference type="PANTHER" id="PTHR43791:SF49">
    <property type="entry name" value="TRANSPORTER, PUTATIVE (AFU_ORTHOLOGUE AFUA_4G04250)-RELATED"/>
    <property type="match status" value="1"/>
</dbReference>
<evidence type="ECO:0000256" key="3">
    <source>
        <dbReference type="ARBA" id="ARBA00022692"/>
    </source>
</evidence>
<evidence type="ECO:0000256" key="6">
    <source>
        <dbReference type="SAM" id="Phobius"/>
    </source>
</evidence>
<dbReference type="FunFam" id="1.20.1250.20:FF:000057">
    <property type="entry name" value="MFS general substrate transporter"/>
    <property type="match status" value="1"/>
</dbReference>
<accession>A0A6A5YCX0</accession>
<name>A0A6A5YCX0_9PEZI</name>
<dbReference type="Proteomes" id="UP000799776">
    <property type="component" value="Unassembled WGS sequence"/>
</dbReference>
<feature type="transmembrane region" description="Helical" evidence="6">
    <location>
        <begin position="331"/>
        <end position="348"/>
    </location>
</feature>
<feature type="transmembrane region" description="Helical" evidence="6">
    <location>
        <begin position="223"/>
        <end position="245"/>
    </location>
</feature>
<keyword evidence="4 6" id="KW-1133">Transmembrane helix</keyword>
<dbReference type="FunFam" id="1.20.1250.20:FF:000013">
    <property type="entry name" value="MFS general substrate transporter"/>
    <property type="match status" value="1"/>
</dbReference>
<keyword evidence="2" id="KW-0813">Transport</keyword>
<dbReference type="GO" id="GO:0016020">
    <property type="term" value="C:membrane"/>
    <property type="evidence" value="ECO:0007669"/>
    <property type="project" value="UniProtKB-SubCell"/>
</dbReference>
<evidence type="ECO:0000313" key="8">
    <source>
        <dbReference type="Proteomes" id="UP000799776"/>
    </source>
</evidence>
<keyword evidence="5 6" id="KW-0472">Membrane</keyword>
<dbReference type="GO" id="GO:0022857">
    <property type="term" value="F:transmembrane transporter activity"/>
    <property type="evidence" value="ECO:0007669"/>
    <property type="project" value="InterPro"/>
</dbReference>
<proteinExistence type="predicted"/>
<feature type="transmembrane region" description="Helical" evidence="6">
    <location>
        <begin position="190"/>
        <end position="211"/>
    </location>
</feature>
<evidence type="ECO:0000313" key="7">
    <source>
        <dbReference type="EMBL" id="KAF2089529.1"/>
    </source>
</evidence>
<feature type="transmembrane region" description="Helical" evidence="6">
    <location>
        <begin position="96"/>
        <end position="117"/>
    </location>
</feature>
<dbReference type="InterPro" id="IPR036259">
    <property type="entry name" value="MFS_trans_sf"/>
</dbReference>
<feature type="transmembrane region" description="Helical" evidence="6">
    <location>
        <begin position="449"/>
        <end position="471"/>
    </location>
</feature>
<sequence>MSTINSIECLDGDEKTQTSLAIDKLNSQQQRQPRLEEGELSYTQHANKALVRKQDLRILPLSAFLYFVLSLDRANVGNAKTLNADTHNDLLSETGMSSYDYTIALMVFLIAYALFEVPSNYFLKRFSPAAWISFLMFSWGAISMGMAGVHSFASFTATRFFLGVFEAGLLPGVIYHLTFWYLPHERSVRIAFVVASATLAGAFGGAIAFGVGHMNGMHHLSGFRWLFILEGLPTCLTAILIYLLLPSYPSTSSFLSAPEKALAALRSETVATSSAKITWKDFCSVCKEWRLYVHYAMYFGISCPFSSLAFFSPTITAGLGFEGLTSQLMTVPPYAVAYVITVLVSWSADRFNARAIHSAIFAAIGACGFLASALLPPDAYESRYGCLIVATSGAFACIPPLLGWLSSNLHSTAHIGLAIALNISWGTPGQITGVWIYKASEKDAGYPTGHWTNCGLLFFVAACCLGLRAYYQFSNARSARVGGGVEKAFTY</sequence>
<dbReference type="PANTHER" id="PTHR43791">
    <property type="entry name" value="PERMEASE-RELATED"/>
    <property type="match status" value="1"/>
</dbReference>
<protein>
    <submittedName>
        <fullName evidence="7">Putative MFS transporter</fullName>
    </submittedName>
</protein>
<dbReference type="OrthoDB" id="3639251at2759"/>
<feature type="transmembrane region" description="Helical" evidence="6">
    <location>
        <begin position="160"/>
        <end position="183"/>
    </location>
</feature>
<comment type="subcellular location">
    <subcellularLocation>
        <location evidence="1">Membrane</location>
        <topology evidence="1">Multi-pass membrane protein</topology>
    </subcellularLocation>
</comment>
<gene>
    <name evidence="7" type="ORF">K490DRAFT_72276</name>
</gene>
<dbReference type="SUPFAM" id="SSF103473">
    <property type="entry name" value="MFS general substrate transporter"/>
    <property type="match status" value="1"/>
</dbReference>
<dbReference type="AlphaFoldDB" id="A0A6A5YCX0"/>
<evidence type="ECO:0000256" key="1">
    <source>
        <dbReference type="ARBA" id="ARBA00004141"/>
    </source>
</evidence>
<feature type="transmembrane region" description="Helical" evidence="6">
    <location>
        <begin position="129"/>
        <end position="148"/>
    </location>
</feature>
<evidence type="ECO:0000256" key="5">
    <source>
        <dbReference type="ARBA" id="ARBA00023136"/>
    </source>
</evidence>
<dbReference type="InterPro" id="IPR011701">
    <property type="entry name" value="MFS"/>
</dbReference>